<reference evidence="3" key="1">
    <citation type="journal article" date="2019" name="Int. J. Syst. Evol. Microbiol.">
        <title>The Global Catalogue of Microorganisms (GCM) 10K type strain sequencing project: providing services to taxonomists for standard genome sequencing and annotation.</title>
        <authorList>
            <consortium name="The Broad Institute Genomics Platform"/>
            <consortium name="The Broad Institute Genome Sequencing Center for Infectious Disease"/>
            <person name="Wu L."/>
            <person name="Ma J."/>
        </authorList>
    </citation>
    <scope>NUCLEOTIDE SEQUENCE [LARGE SCALE GENOMIC DNA]</scope>
    <source>
        <strain evidence="3">PCU 266</strain>
    </source>
</reference>
<keyword evidence="3" id="KW-1185">Reference proteome</keyword>
<evidence type="ECO:0000313" key="2">
    <source>
        <dbReference type="EMBL" id="MFC5155903.1"/>
    </source>
</evidence>
<protein>
    <submittedName>
        <fullName evidence="2">Uncharacterized protein</fullName>
    </submittedName>
</protein>
<evidence type="ECO:0000256" key="1">
    <source>
        <dbReference type="SAM" id="MobiDB-lite"/>
    </source>
</evidence>
<comment type="caution">
    <text evidence="2">The sequence shown here is derived from an EMBL/GenBank/DDBJ whole genome shotgun (WGS) entry which is preliminary data.</text>
</comment>
<name>A0ABW0AQD7_9ACTN</name>
<sequence>MPQEYAEGRTTDPETWTTSPERLAFFAKLAANTEARSRSLADAAVGRRALAGGELGGPVPEPAVGSRRLEHGRPQQPGQGQHQGWGGVQP</sequence>
<dbReference type="RefSeq" id="WP_344484361.1">
    <property type="nucleotide sequence ID" value="NZ_BAAASB010000024.1"/>
</dbReference>
<organism evidence="2 3">
    <name type="scientific">Streptomyces amakusaensis</name>
    <dbReference type="NCBI Taxonomy" id="67271"/>
    <lineage>
        <taxon>Bacteria</taxon>
        <taxon>Bacillati</taxon>
        <taxon>Actinomycetota</taxon>
        <taxon>Actinomycetes</taxon>
        <taxon>Kitasatosporales</taxon>
        <taxon>Streptomycetaceae</taxon>
        <taxon>Streptomyces</taxon>
    </lineage>
</organism>
<feature type="region of interest" description="Disordered" evidence="1">
    <location>
        <begin position="50"/>
        <end position="90"/>
    </location>
</feature>
<accession>A0ABW0AQD7</accession>
<gene>
    <name evidence="2" type="ORF">ACFPRH_29745</name>
</gene>
<dbReference type="EMBL" id="JBHSKP010000027">
    <property type="protein sequence ID" value="MFC5155903.1"/>
    <property type="molecule type" value="Genomic_DNA"/>
</dbReference>
<proteinExistence type="predicted"/>
<evidence type="ECO:0000313" key="3">
    <source>
        <dbReference type="Proteomes" id="UP001596160"/>
    </source>
</evidence>
<dbReference type="Proteomes" id="UP001596160">
    <property type="component" value="Unassembled WGS sequence"/>
</dbReference>
<feature type="compositionally biased region" description="Gly residues" evidence="1">
    <location>
        <begin position="81"/>
        <end position="90"/>
    </location>
</feature>